<dbReference type="Pfam" id="PF01230">
    <property type="entry name" value="HIT"/>
    <property type="match status" value="1"/>
</dbReference>
<dbReference type="GO" id="GO:0006790">
    <property type="term" value="P:sulfur compound metabolic process"/>
    <property type="evidence" value="ECO:0007669"/>
    <property type="project" value="TreeGrafter"/>
</dbReference>
<evidence type="ECO:0000313" key="6">
    <source>
        <dbReference type="Proteomes" id="UP001209570"/>
    </source>
</evidence>
<dbReference type="GO" id="GO:0047627">
    <property type="term" value="F:adenylylsulfatase activity"/>
    <property type="evidence" value="ECO:0007669"/>
    <property type="project" value="TreeGrafter"/>
</dbReference>
<feature type="domain" description="HIT" evidence="4">
    <location>
        <begin position="11"/>
        <end position="119"/>
    </location>
</feature>
<feature type="short sequence motif" description="Histidine triad motif" evidence="2 3">
    <location>
        <begin position="104"/>
        <end position="108"/>
    </location>
</feature>
<reference evidence="5" key="1">
    <citation type="submission" date="2021-12" db="EMBL/GenBank/DDBJ databases">
        <title>Prjna785345.</title>
        <authorList>
            <person name="Rujirawat T."/>
            <person name="Krajaejun T."/>
        </authorList>
    </citation>
    <scope>NUCLEOTIDE SEQUENCE</scope>
    <source>
        <strain evidence="5">Pi057C3</strain>
    </source>
</reference>
<name>A0AAD5LLR9_PYTIN</name>
<dbReference type="InterPro" id="IPR036265">
    <property type="entry name" value="HIT-like_sf"/>
</dbReference>
<dbReference type="InterPro" id="IPR011146">
    <property type="entry name" value="HIT-like"/>
</dbReference>
<dbReference type="Gene3D" id="3.30.428.10">
    <property type="entry name" value="HIT-like"/>
    <property type="match status" value="1"/>
</dbReference>
<dbReference type="InterPro" id="IPR001310">
    <property type="entry name" value="Histidine_triad_HIT"/>
</dbReference>
<organism evidence="5 6">
    <name type="scientific">Pythium insidiosum</name>
    <name type="common">Pythiosis disease agent</name>
    <dbReference type="NCBI Taxonomy" id="114742"/>
    <lineage>
        <taxon>Eukaryota</taxon>
        <taxon>Sar</taxon>
        <taxon>Stramenopiles</taxon>
        <taxon>Oomycota</taxon>
        <taxon>Peronosporomycetes</taxon>
        <taxon>Pythiales</taxon>
        <taxon>Pythiaceae</taxon>
        <taxon>Pythium</taxon>
    </lineage>
</organism>
<dbReference type="Proteomes" id="UP001209570">
    <property type="component" value="Unassembled WGS sequence"/>
</dbReference>
<evidence type="ECO:0000313" key="5">
    <source>
        <dbReference type="EMBL" id="KAJ0405378.1"/>
    </source>
</evidence>
<evidence type="ECO:0000256" key="2">
    <source>
        <dbReference type="PIRSR" id="PIRSR601310-3"/>
    </source>
</evidence>
<feature type="active site" description="Tele-AMP-histidine intermediate" evidence="1">
    <location>
        <position position="106"/>
    </location>
</feature>
<dbReference type="EMBL" id="JAKCXM010000046">
    <property type="protein sequence ID" value="KAJ0405378.1"/>
    <property type="molecule type" value="Genomic_DNA"/>
</dbReference>
<gene>
    <name evidence="5" type="ORF">P43SY_000257</name>
</gene>
<dbReference type="InterPro" id="IPR039384">
    <property type="entry name" value="HINT"/>
</dbReference>
<dbReference type="PANTHER" id="PTHR47670">
    <property type="entry name" value="ADENYLYLSULFATASE HINT3"/>
    <property type="match status" value="1"/>
</dbReference>
<comment type="caution">
    <text evidence="5">The sequence shown here is derived from an EMBL/GenBank/DDBJ whole genome shotgun (WGS) entry which is preliminary data.</text>
</comment>
<evidence type="ECO:0000259" key="4">
    <source>
        <dbReference type="PROSITE" id="PS51084"/>
    </source>
</evidence>
<protein>
    <recommendedName>
        <fullName evidence="4">HIT domain-containing protein</fullName>
    </recommendedName>
</protein>
<dbReference type="PROSITE" id="PS51084">
    <property type="entry name" value="HIT_2"/>
    <property type="match status" value="1"/>
</dbReference>
<dbReference type="PROSITE" id="PS00892">
    <property type="entry name" value="HIT_1"/>
    <property type="match status" value="1"/>
</dbReference>
<dbReference type="PANTHER" id="PTHR47670:SF1">
    <property type="entry name" value="ADENYLYLSULFATASE HINT3"/>
    <property type="match status" value="1"/>
</dbReference>
<dbReference type="GO" id="GO:0009150">
    <property type="term" value="P:purine ribonucleotide metabolic process"/>
    <property type="evidence" value="ECO:0007669"/>
    <property type="project" value="TreeGrafter"/>
</dbReference>
<evidence type="ECO:0000256" key="1">
    <source>
        <dbReference type="PIRSR" id="PIRSR601310-1"/>
    </source>
</evidence>
<evidence type="ECO:0000256" key="3">
    <source>
        <dbReference type="PROSITE-ProRule" id="PRU00464"/>
    </source>
</evidence>
<sequence>MPLTPYDAENVFAKILDGKIPSYKIFETEHVLAILDAFPLVPGHALLIPKARGYATVMDMPADVAAQVFRELPRLAKAVQAATGADGINIIQNNGPASGQAVFHVHIHVIPRFDDDGVLKLPAGHTMIAKDDGQAMLAKIQAQL</sequence>
<dbReference type="SUPFAM" id="SSF54197">
    <property type="entry name" value="HIT-like"/>
    <property type="match status" value="1"/>
</dbReference>
<dbReference type="AlphaFoldDB" id="A0AAD5LLR9"/>
<dbReference type="InterPro" id="IPR019808">
    <property type="entry name" value="Histidine_triad_CS"/>
</dbReference>
<keyword evidence="6" id="KW-1185">Reference proteome</keyword>
<dbReference type="PRINTS" id="PR00332">
    <property type="entry name" value="HISTRIAD"/>
</dbReference>
<accession>A0AAD5LLR9</accession>
<dbReference type="CDD" id="cd01277">
    <property type="entry name" value="HINT_subgroup"/>
    <property type="match status" value="1"/>
</dbReference>
<proteinExistence type="predicted"/>